<reference evidence="7" key="1">
    <citation type="submission" date="2020-05" db="EMBL/GenBank/DDBJ databases">
        <authorList>
            <person name="Chiriac C."/>
            <person name="Salcher M."/>
            <person name="Ghai R."/>
            <person name="Kavagutti S V."/>
        </authorList>
    </citation>
    <scope>NUCLEOTIDE SEQUENCE</scope>
</reference>
<evidence type="ECO:0000256" key="1">
    <source>
        <dbReference type="SAM" id="Phobius"/>
    </source>
</evidence>
<dbReference type="Pfam" id="PF01882">
    <property type="entry name" value="DUF58"/>
    <property type="match status" value="1"/>
</dbReference>
<dbReference type="PANTHER" id="PTHR34351">
    <property type="entry name" value="SLR1927 PROTEIN-RELATED"/>
    <property type="match status" value="1"/>
</dbReference>
<dbReference type="EMBL" id="CAFBMF010000002">
    <property type="protein sequence ID" value="CAB4887769.1"/>
    <property type="molecule type" value="Genomic_DNA"/>
</dbReference>
<protein>
    <submittedName>
        <fullName evidence="7">Unannotated protein</fullName>
    </submittedName>
</protein>
<keyword evidence="1" id="KW-0472">Membrane</keyword>
<gene>
    <name evidence="3" type="ORF">UFOPK2658_00091</name>
    <name evidence="4" type="ORF">UFOPK2880_00174</name>
    <name evidence="5" type="ORF">UFOPK3004_00078</name>
    <name evidence="6" type="ORF">UFOPK3304_00014</name>
    <name evidence="7" type="ORF">UFOPK3494_00066</name>
    <name evidence="8" type="ORF">UFOPK4134_00138</name>
</gene>
<feature type="domain" description="DUF58" evidence="2">
    <location>
        <begin position="193"/>
        <end position="286"/>
    </location>
</feature>
<feature type="transmembrane region" description="Helical" evidence="1">
    <location>
        <begin position="29"/>
        <end position="47"/>
    </location>
</feature>
<evidence type="ECO:0000313" key="5">
    <source>
        <dbReference type="EMBL" id="CAB4791914.1"/>
    </source>
</evidence>
<organism evidence="7">
    <name type="scientific">freshwater metagenome</name>
    <dbReference type="NCBI Taxonomy" id="449393"/>
    <lineage>
        <taxon>unclassified sequences</taxon>
        <taxon>metagenomes</taxon>
        <taxon>ecological metagenomes</taxon>
    </lineage>
</organism>
<dbReference type="EMBL" id="CAFAAL010000003">
    <property type="protein sequence ID" value="CAB4791914.1"/>
    <property type="molecule type" value="Genomic_DNA"/>
</dbReference>
<sequence>MLSRQSGVFVFGGLITIAVGRLFGLLELFIMGTALITCVLVAMLLVTTQKPNIEINRAVDPSDPEAGLIIQVELSLLTSSRIPACDVHEATEEGGRVHISLAPLPSGQVARANYQIATHHRGSLILGPAIVEVADPLGLSRRSKNLGQSTPITVYPQTVDIQLPDPKTGEGELVDAIKRAIRNQPTSSEFRSIREYSIGDDPRRINWKVSAKREDLVVNEYETEIAIDTQITLDTRTRAYSPEGFERAVSVAASFARSISHQNVEDFTKVGINCASQNFSVTSPTDAISVLKFLAEIDSSDYESLDIAPRQSGQLKVDIIISGHPDTQWIDTVWKQCGSARIVVVIFCDNSSSADNLPPHWFVLPCQQLDLFAESWNLLSALSAEYLV</sequence>
<feature type="transmembrane region" description="Helical" evidence="1">
    <location>
        <begin position="7"/>
        <end position="23"/>
    </location>
</feature>
<evidence type="ECO:0000313" key="4">
    <source>
        <dbReference type="EMBL" id="CAB4762062.1"/>
    </source>
</evidence>
<keyword evidence="1" id="KW-0812">Transmembrane</keyword>
<evidence type="ECO:0000313" key="8">
    <source>
        <dbReference type="EMBL" id="CAB5018645.1"/>
    </source>
</evidence>
<proteinExistence type="predicted"/>
<dbReference type="AlphaFoldDB" id="A0A6J7F6G1"/>
<dbReference type="EMBL" id="CAFBPS010000004">
    <property type="protein sequence ID" value="CAB5018645.1"/>
    <property type="molecule type" value="Genomic_DNA"/>
</dbReference>
<evidence type="ECO:0000259" key="2">
    <source>
        <dbReference type="Pfam" id="PF01882"/>
    </source>
</evidence>
<dbReference type="EMBL" id="CAFBLJ010000001">
    <property type="protein sequence ID" value="CAB4854973.1"/>
    <property type="molecule type" value="Genomic_DNA"/>
</dbReference>
<dbReference type="InterPro" id="IPR002881">
    <property type="entry name" value="DUF58"/>
</dbReference>
<dbReference type="EMBL" id="CAEZZP010000005">
    <property type="protein sequence ID" value="CAB4762062.1"/>
    <property type="molecule type" value="Genomic_DNA"/>
</dbReference>
<accession>A0A6J7F6G1</accession>
<evidence type="ECO:0000313" key="3">
    <source>
        <dbReference type="EMBL" id="CAB4705958.1"/>
    </source>
</evidence>
<evidence type="ECO:0000313" key="6">
    <source>
        <dbReference type="EMBL" id="CAB4854973.1"/>
    </source>
</evidence>
<dbReference type="EMBL" id="CAEZYH010000002">
    <property type="protein sequence ID" value="CAB4705958.1"/>
    <property type="molecule type" value="Genomic_DNA"/>
</dbReference>
<name>A0A6J7F6G1_9ZZZZ</name>
<evidence type="ECO:0000313" key="7">
    <source>
        <dbReference type="EMBL" id="CAB4887769.1"/>
    </source>
</evidence>
<dbReference type="PANTHER" id="PTHR34351:SF2">
    <property type="entry name" value="DUF58 DOMAIN-CONTAINING PROTEIN"/>
    <property type="match status" value="1"/>
</dbReference>
<keyword evidence="1" id="KW-1133">Transmembrane helix</keyword>